<keyword evidence="7" id="KW-1185">Reference proteome</keyword>
<dbReference type="InterPro" id="IPR036271">
    <property type="entry name" value="Tet_transcr_reg_TetR-rel_C_sf"/>
</dbReference>
<evidence type="ECO:0000256" key="3">
    <source>
        <dbReference type="ARBA" id="ARBA00023163"/>
    </source>
</evidence>
<dbReference type="PANTHER" id="PTHR30055">
    <property type="entry name" value="HTH-TYPE TRANSCRIPTIONAL REGULATOR RUTR"/>
    <property type="match status" value="1"/>
</dbReference>
<evidence type="ECO:0000256" key="4">
    <source>
        <dbReference type="PROSITE-ProRule" id="PRU00335"/>
    </source>
</evidence>
<dbReference type="KEGG" id="cvt:B843_11015"/>
<organism evidence="6 7">
    <name type="scientific">Corynebacterium vitaeruminis DSM 20294</name>
    <dbReference type="NCBI Taxonomy" id="1224164"/>
    <lineage>
        <taxon>Bacteria</taxon>
        <taxon>Bacillati</taxon>
        <taxon>Actinomycetota</taxon>
        <taxon>Actinomycetes</taxon>
        <taxon>Mycobacteriales</taxon>
        <taxon>Corynebacteriaceae</taxon>
        <taxon>Corynebacterium</taxon>
    </lineage>
</organism>
<dbReference type="EMBL" id="CP004353">
    <property type="protein sequence ID" value="AHI23581.1"/>
    <property type="molecule type" value="Genomic_DNA"/>
</dbReference>
<dbReference type="Pfam" id="PF17937">
    <property type="entry name" value="TetR_C_28"/>
    <property type="match status" value="1"/>
</dbReference>
<dbReference type="SUPFAM" id="SSF48498">
    <property type="entry name" value="Tetracyclin repressor-like, C-terminal domain"/>
    <property type="match status" value="1"/>
</dbReference>
<dbReference type="RefSeq" id="WP_025253573.1">
    <property type="nucleotide sequence ID" value="NZ_CP004353.1"/>
</dbReference>
<keyword evidence="2 4" id="KW-0238">DNA-binding</keyword>
<dbReference type="InterPro" id="IPR041479">
    <property type="entry name" value="TetR_CgmR_C"/>
</dbReference>
<dbReference type="SUPFAM" id="SSF46689">
    <property type="entry name" value="Homeodomain-like"/>
    <property type="match status" value="1"/>
</dbReference>
<dbReference type="InterPro" id="IPR009057">
    <property type="entry name" value="Homeodomain-like_sf"/>
</dbReference>
<sequence length="179" mass="19835">MRTSKKEHLLLTAIGIVDKHGLEALTYESLAEASGLSKSGLIYHFPSRHALLLEINRYLAAQWEAQLTAAAGAPIEELDDAARARAAVRVCSSNATRADLLFALDASREPEFNEIWEKVLGDWQLPRAMILTDPRRYLVHLIGDGLWVHDHINGFALTEKERQSLIAAALTLIDEKPSA</sequence>
<dbReference type="PANTHER" id="PTHR30055:SF234">
    <property type="entry name" value="HTH-TYPE TRANSCRIPTIONAL REGULATOR BETI"/>
    <property type="match status" value="1"/>
</dbReference>
<keyword evidence="3" id="KW-0804">Transcription</keyword>
<dbReference type="Pfam" id="PF00440">
    <property type="entry name" value="TetR_N"/>
    <property type="match status" value="1"/>
</dbReference>
<dbReference type="PROSITE" id="PS50977">
    <property type="entry name" value="HTH_TETR_2"/>
    <property type="match status" value="1"/>
</dbReference>
<evidence type="ECO:0000259" key="5">
    <source>
        <dbReference type="PROSITE" id="PS50977"/>
    </source>
</evidence>
<dbReference type="eggNOG" id="COG1309">
    <property type="taxonomic scope" value="Bacteria"/>
</dbReference>
<dbReference type="InterPro" id="IPR001647">
    <property type="entry name" value="HTH_TetR"/>
</dbReference>
<reference evidence="6 7" key="1">
    <citation type="submission" date="2013-02" db="EMBL/GenBank/DDBJ databases">
        <title>The complete genome sequence of Corynebacterium vitaeruminis DSM 20294.</title>
        <authorList>
            <person name="Ruckert C."/>
            <person name="Albersmeier A."/>
            <person name="Kalinowski J."/>
        </authorList>
    </citation>
    <scope>NUCLEOTIDE SEQUENCE [LARGE SCALE GENOMIC DNA]</scope>
    <source>
        <strain evidence="7">ATCC 10234</strain>
    </source>
</reference>
<dbReference type="GO" id="GO:0000976">
    <property type="term" value="F:transcription cis-regulatory region binding"/>
    <property type="evidence" value="ECO:0007669"/>
    <property type="project" value="TreeGrafter"/>
</dbReference>
<dbReference type="STRING" id="1224164.B843_11015"/>
<name>W5Y2V6_9CORY</name>
<evidence type="ECO:0000313" key="7">
    <source>
        <dbReference type="Proteomes" id="UP000019222"/>
    </source>
</evidence>
<accession>W5Y2V6</accession>
<dbReference type="HOGENOM" id="CLU_091687_3_0_11"/>
<feature type="domain" description="HTH tetR-type" evidence="5">
    <location>
        <begin position="3"/>
        <end position="63"/>
    </location>
</feature>
<dbReference type="InterPro" id="IPR050109">
    <property type="entry name" value="HTH-type_TetR-like_transc_reg"/>
</dbReference>
<dbReference type="GO" id="GO:0003700">
    <property type="term" value="F:DNA-binding transcription factor activity"/>
    <property type="evidence" value="ECO:0007669"/>
    <property type="project" value="TreeGrafter"/>
</dbReference>
<keyword evidence="1" id="KW-0805">Transcription regulation</keyword>
<feature type="DNA-binding region" description="H-T-H motif" evidence="4">
    <location>
        <begin position="26"/>
        <end position="45"/>
    </location>
</feature>
<gene>
    <name evidence="6" type="ORF">B843_11015</name>
</gene>
<dbReference type="Gene3D" id="1.10.357.10">
    <property type="entry name" value="Tetracycline Repressor, domain 2"/>
    <property type="match status" value="1"/>
</dbReference>
<evidence type="ECO:0000256" key="1">
    <source>
        <dbReference type="ARBA" id="ARBA00023015"/>
    </source>
</evidence>
<proteinExistence type="predicted"/>
<dbReference type="PATRIC" id="fig|1224164.3.peg.2220"/>
<evidence type="ECO:0000313" key="6">
    <source>
        <dbReference type="EMBL" id="AHI23581.1"/>
    </source>
</evidence>
<evidence type="ECO:0000256" key="2">
    <source>
        <dbReference type="ARBA" id="ARBA00023125"/>
    </source>
</evidence>
<dbReference type="Proteomes" id="UP000019222">
    <property type="component" value="Chromosome"/>
</dbReference>
<protein>
    <submittedName>
        <fullName evidence="6">TetR-family transcription regulator</fullName>
    </submittedName>
</protein>
<dbReference type="AlphaFoldDB" id="W5Y2V6"/>